<protein>
    <submittedName>
        <fullName evidence="1">Uncharacterized protein</fullName>
    </submittedName>
</protein>
<reference evidence="2" key="1">
    <citation type="journal article" date="2023" name="Nat. Plants">
        <title>Single-cell RNA sequencing provides a high-resolution roadmap for understanding the multicellular compartmentation of specialized metabolism.</title>
        <authorList>
            <person name="Sun S."/>
            <person name="Shen X."/>
            <person name="Li Y."/>
            <person name="Li Y."/>
            <person name="Wang S."/>
            <person name="Li R."/>
            <person name="Zhang H."/>
            <person name="Shen G."/>
            <person name="Guo B."/>
            <person name="Wei J."/>
            <person name="Xu J."/>
            <person name="St-Pierre B."/>
            <person name="Chen S."/>
            <person name="Sun C."/>
        </authorList>
    </citation>
    <scope>NUCLEOTIDE SEQUENCE [LARGE SCALE GENOMIC DNA]</scope>
</reference>
<proteinExistence type="predicted"/>
<dbReference type="EMBL" id="CM044701">
    <property type="protein sequence ID" value="KAI5682263.1"/>
    <property type="molecule type" value="Genomic_DNA"/>
</dbReference>
<organism evidence="1 2">
    <name type="scientific">Catharanthus roseus</name>
    <name type="common">Madagascar periwinkle</name>
    <name type="synonym">Vinca rosea</name>
    <dbReference type="NCBI Taxonomy" id="4058"/>
    <lineage>
        <taxon>Eukaryota</taxon>
        <taxon>Viridiplantae</taxon>
        <taxon>Streptophyta</taxon>
        <taxon>Embryophyta</taxon>
        <taxon>Tracheophyta</taxon>
        <taxon>Spermatophyta</taxon>
        <taxon>Magnoliopsida</taxon>
        <taxon>eudicotyledons</taxon>
        <taxon>Gunneridae</taxon>
        <taxon>Pentapetalae</taxon>
        <taxon>asterids</taxon>
        <taxon>lamiids</taxon>
        <taxon>Gentianales</taxon>
        <taxon>Apocynaceae</taxon>
        <taxon>Rauvolfioideae</taxon>
        <taxon>Vinceae</taxon>
        <taxon>Catharanthinae</taxon>
        <taxon>Catharanthus</taxon>
    </lineage>
</organism>
<name>A0ACC0CBS9_CATRO</name>
<sequence length="113" mass="13218">MKVRKQIWRQDDEVLLRKYNRPELTWIVELTKNSKLIECLCMKLESKGLPCSHIFRCMVMEHMQSISSPCILKRWTRSVGDRRNTGGKMSKTVSEMARYSMLSGLCGIMCYHA</sequence>
<keyword evidence="2" id="KW-1185">Reference proteome</keyword>
<comment type="caution">
    <text evidence="1">The sequence shown here is derived from an EMBL/GenBank/DDBJ whole genome shotgun (WGS) entry which is preliminary data.</text>
</comment>
<gene>
    <name evidence="1" type="ORF">M9H77_03491</name>
</gene>
<evidence type="ECO:0000313" key="1">
    <source>
        <dbReference type="EMBL" id="KAI5682263.1"/>
    </source>
</evidence>
<dbReference type="Proteomes" id="UP001060085">
    <property type="component" value="Linkage Group LG01"/>
</dbReference>
<evidence type="ECO:0000313" key="2">
    <source>
        <dbReference type="Proteomes" id="UP001060085"/>
    </source>
</evidence>
<accession>A0ACC0CBS9</accession>